<dbReference type="AlphaFoldDB" id="A0A5N6Q306"/>
<keyword evidence="3" id="KW-1185">Reference proteome</keyword>
<comment type="caution">
    <text evidence="2">The sequence shown here is derived from an EMBL/GenBank/DDBJ whole genome shotgun (WGS) entry which is preliminary data.</text>
</comment>
<accession>A0A5N6Q306</accession>
<protein>
    <submittedName>
        <fullName evidence="2">Uncharacterized protein</fullName>
    </submittedName>
</protein>
<dbReference type="PANTHER" id="PTHR12924:SF0">
    <property type="entry name" value="TRANSLOCON-ASSOCIATED PROTEIN SUBUNIT ALPHA"/>
    <property type="match status" value="1"/>
</dbReference>
<evidence type="ECO:0000313" key="3">
    <source>
        <dbReference type="Proteomes" id="UP000326396"/>
    </source>
</evidence>
<sequence length="218" mass="23985">MFPPSVGFYRVNFRILLVKIYRVILVITGFFFIVARSQSDSDSDADAELVVETIKEGVDVGHDGQDFGLGNFTPAPDVETLYPCFNFFVSAVVVAGQETELLIGMKNMGEQSVNVLAVHASVHLPFDHRMLVQNLSVVSFNNASVPASVKLHSLYICRQQILTVTEAGGFVSAETMFLVTLGLALIVLLGFWVRSQLQFLSKGTAYTQSQSSKLKKKK</sequence>
<evidence type="ECO:0000256" key="1">
    <source>
        <dbReference type="SAM" id="Phobius"/>
    </source>
</evidence>
<dbReference type="EMBL" id="SZYD01000001">
    <property type="protein sequence ID" value="KAD7478932.1"/>
    <property type="molecule type" value="Genomic_DNA"/>
</dbReference>
<keyword evidence="1" id="KW-0472">Membrane</keyword>
<evidence type="ECO:0000313" key="2">
    <source>
        <dbReference type="EMBL" id="KAD7478932.1"/>
    </source>
</evidence>
<dbReference type="Proteomes" id="UP000326396">
    <property type="component" value="Linkage Group LG1"/>
</dbReference>
<keyword evidence="1" id="KW-0812">Transmembrane</keyword>
<dbReference type="PANTHER" id="PTHR12924">
    <property type="entry name" value="TRANSLOCON-ASSOCIATED PROTEIN, ALPHA SUBUNIT"/>
    <property type="match status" value="1"/>
</dbReference>
<feature type="transmembrane region" description="Helical" evidence="1">
    <location>
        <begin position="175"/>
        <end position="193"/>
    </location>
</feature>
<name>A0A5N6Q306_9ASTR</name>
<keyword evidence="1" id="KW-1133">Transmembrane helix</keyword>
<feature type="transmembrane region" description="Helical" evidence="1">
    <location>
        <begin position="12"/>
        <end position="34"/>
    </location>
</feature>
<gene>
    <name evidence="2" type="ORF">E3N88_02068</name>
</gene>
<dbReference type="OrthoDB" id="1926781at2759"/>
<organism evidence="2 3">
    <name type="scientific">Mikania micrantha</name>
    <name type="common">bitter vine</name>
    <dbReference type="NCBI Taxonomy" id="192012"/>
    <lineage>
        <taxon>Eukaryota</taxon>
        <taxon>Viridiplantae</taxon>
        <taxon>Streptophyta</taxon>
        <taxon>Embryophyta</taxon>
        <taxon>Tracheophyta</taxon>
        <taxon>Spermatophyta</taxon>
        <taxon>Magnoliopsida</taxon>
        <taxon>eudicotyledons</taxon>
        <taxon>Gunneridae</taxon>
        <taxon>Pentapetalae</taxon>
        <taxon>asterids</taxon>
        <taxon>campanulids</taxon>
        <taxon>Asterales</taxon>
        <taxon>Asteraceae</taxon>
        <taxon>Asteroideae</taxon>
        <taxon>Heliantheae alliance</taxon>
        <taxon>Eupatorieae</taxon>
        <taxon>Mikania</taxon>
    </lineage>
</organism>
<reference evidence="2 3" key="1">
    <citation type="submission" date="2019-05" db="EMBL/GenBank/DDBJ databases">
        <title>Mikania micrantha, genome provides insights into the molecular mechanism of rapid growth.</title>
        <authorList>
            <person name="Liu B."/>
        </authorList>
    </citation>
    <scope>NUCLEOTIDE SEQUENCE [LARGE SCALE GENOMIC DNA]</scope>
    <source>
        <strain evidence="2">NLD-2019</strain>
        <tissue evidence="2">Leaf</tissue>
    </source>
</reference>
<proteinExistence type="predicted"/>
<dbReference type="GO" id="GO:0005783">
    <property type="term" value="C:endoplasmic reticulum"/>
    <property type="evidence" value="ECO:0007669"/>
    <property type="project" value="TreeGrafter"/>
</dbReference>